<sequence length="135" mass="14740">MYGLAMKLSKVVTTCCTTFATSTTAQALLYITSNYVGLFSILAPIPAYKPSIMHPKARVVGTNLSPIQPFFVPPKLELVIDGVEFQCSFRPDCFNCPLATTNLASAIADLSNLLKQAYLHMKSSGWIELSKFTTP</sequence>
<dbReference type="Proteomes" id="UP000184188">
    <property type="component" value="Unassembled WGS sequence"/>
</dbReference>
<dbReference type="AlphaFoldDB" id="A0A1L9SIJ3"/>
<reference evidence="2" key="1">
    <citation type="journal article" date="2017" name="Genome Biol.">
        <title>Comparative genomics reveals high biological diversity and specific adaptations in the industrially and medically important fungal genus Aspergillus.</title>
        <authorList>
            <person name="de Vries R.P."/>
            <person name="Riley R."/>
            <person name="Wiebenga A."/>
            <person name="Aguilar-Osorio G."/>
            <person name="Amillis S."/>
            <person name="Uchima C.A."/>
            <person name="Anderluh G."/>
            <person name="Asadollahi M."/>
            <person name="Askin M."/>
            <person name="Barry K."/>
            <person name="Battaglia E."/>
            <person name="Bayram O."/>
            <person name="Benocci T."/>
            <person name="Braus-Stromeyer S.A."/>
            <person name="Caldana C."/>
            <person name="Canovas D."/>
            <person name="Cerqueira G.C."/>
            <person name="Chen F."/>
            <person name="Chen W."/>
            <person name="Choi C."/>
            <person name="Clum A."/>
            <person name="Dos Santos R.A."/>
            <person name="Damasio A.R."/>
            <person name="Diallinas G."/>
            <person name="Emri T."/>
            <person name="Fekete E."/>
            <person name="Flipphi M."/>
            <person name="Freyberg S."/>
            <person name="Gallo A."/>
            <person name="Gournas C."/>
            <person name="Habgood R."/>
            <person name="Hainaut M."/>
            <person name="Harispe M.L."/>
            <person name="Henrissat B."/>
            <person name="Hilden K.S."/>
            <person name="Hope R."/>
            <person name="Hossain A."/>
            <person name="Karabika E."/>
            <person name="Karaffa L."/>
            <person name="Karanyi Z."/>
            <person name="Krasevec N."/>
            <person name="Kuo A."/>
            <person name="Kusch H."/>
            <person name="LaButti K."/>
            <person name="Lagendijk E.L."/>
            <person name="Lapidus A."/>
            <person name="Levasseur A."/>
            <person name="Lindquist E."/>
            <person name="Lipzen A."/>
            <person name="Logrieco A.F."/>
            <person name="MacCabe A."/>
            <person name="Maekelae M.R."/>
            <person name="Malavazi I."/>
            <person name="Melin P."/>
            <person name="Meyer V."/>
            <person name="Mielnichuk N."/>
            <person name="Miskei M."/>
            <person name="Molnar A.P."/>
            <person name="Mule G."/>
            <person name="Ngan C.Y."/>
            <person name="Orejas M."/>
            <person name="Orosz E."/>
            <person name="Ouedraogo J.P."/>
            <person name="Overkamp K.M."/>
            <person name="Park H.-S."/>
            <person name="Perrone G."/>
            <person name="Piumi F."/>
            <person name="Punt P.J."/>
            <person name="Ram A.F."/>
            <person name="Ramon A."/>
            <person name="Rauscher S."/>
            <person name="Record E."/>
            <person name="Riano-Pachon D.M."/>
            <person name="Robert V."/>
            <person name="Roehrig J."/>
            <person name="Ruller R."/>
            <person name="Salamov A."/>
            <person name="Salih N.S."/>
            <person name="Samson R.A."/>
            <person name="Sandor E."/>
            <person name="Sanguinetti M."/>
            <person name="Schuetze T."/>
            <person name="Sepcic K."/>
            <person name="Shelest E."/>
            <person name="Sherlock G."/>
            <person name="Sophianopoulou V."/>
            <person name="Squina F.M."/>
            <person name="Sun H."/>
            <person name="Susca A."/>
            <person name="Todd R.B."/>
            <person name="Tsang A."/>
            <person name="Unkles S.E."/>
            <person name="van de Wiele N."/>
            <person name="van Rossen-Uffink D."/>
            <person name="Oliveira J.V."/>
            <person name="Vesth T.C."/>
            <person name="Visser J."/>
            <person name="Yu J.-H."/>
            <person name="Zhou M."/>
            <person name="Andersen M.R."/>
            <person name="Archer D.B."/>
            <person name="Baker S.E."/>
            <person name="Benoit I."/>
            <person name="Brakhage A.A."/>
            <person name="Braus G.H."/>
            <person name="Fischer R."/>
            <person name="Frisvad J.C."/>
            <person name="Goldman G.H."/>
            <person name="Houbraken J."/>
            <person name="Oakley B."/>
            <person name="Pocsi I."/>
            <person name="Scazzocchio C."/>
            <person name="Seiboth B."/>
            <person name="vanKuyk P.A."/>
            <person name="Wortman J."/>
            <person name="Dyer P.S."/>
            <person name="Grigoriev I.V."/>
        </authorList>
    </citation>
    <scope>NUCLEOTIDE SEQUENCE [LARGE SCALE GENOMIC DNA]</scope>
    <source>
        <strain evidence="2">CBS 506.65</strain>
    </source>
</reference>
<dbReference type="EMBL" id="KV878341">
    <property type="protein sequence ID" value="OJJ47035.1"/>
    <property type="molecule type" value="Genomic_DNA"/>
</dbReference>
<dbReference type="STRING" id="1073090.A0A1L9SIJ3"/>
<gene>
    <name evidence="1" type="ORF">ASPZODRAFT_1878670</name>
</gene>
<dbReference type="RefSeq" id="XP_022581545.1">
    <property type="nucleotide sequence ID" value="XM_022727290.1"/>
</dbReference>
<accession>A0A1L9SIJ3</accession>
<dbReference type="VEuPathDB" id="FungiDB:ASPZODRAFT_1878670"/>
<evidence type="ECO:0000313" key="1">
    <source>
        <dbReference type="EMBL" id="OJJ47035.1"/>
    </source>
</evidence>
<proteinExistence type="predicted"/>
<protein>
    <submittedName>
        <fullName evidence="1">Uncharacterized protein</fullName>
    </submittedName>
</protein>
<dbReference type="OrthoDB" id="2013972at2759"/>
<organism evidence="1 2">
    <name type="scientific">Penicilliopsis zonata CBS 506.65</name>
    <dbReference type="NCBI Taxonomy" id="1073090"/>
    <lineage>
        <taxon>Eukaryota</taxon>
        <taxon>Fungi</taxon>
        <taxon>Dikarya</taxon>
        <taxon>Ascomycota</taxon>
        <taxon>Pezizomycotina</taxon>
        <taxon>Eurotiomycetes</taxon>
        <taxon>Eurotiomycetidae</taxon>
        <taxon>Eurotiales</taxon>
        <taxon>Aspergillaceae</taxon>
        <taxon>Penicilliopsis</taxon>
    </lineage>
</organism>
<evidence type="ECO:0000313" key="2">
    <source>
        <dbReference type="Proteomes" id="UP000184188"/>
    </source>
</evidence>
<dbReference type="GeneID" id="34613754"/>
<name>A0A1L9SIJ3_9EURO</name>
<keyword evidence="2" id="KW-1185">Reference proteome</keyword>